<comment type="caution">
    <text evidence="1">The sequence shown here is derived from an EMBL/GenBank/DDBJ whole genome shotgun (WGS) entry which is preliminary data.</text>
</comment>
<dbReference type="EMBL" id="JBHSKF010000003">
    <property type="protein sequence ID" value="MFC5287131.1"/>
    <property type="molecule type" value="Genomic_DNA"/>
</dbReference>
<organism evidence="1 2">
    <name type="scientific">Actinokineospora guangxiensis</name>
    <dbReference type="NCBI Taxonomy" id="1490288"/>
    <lineage>
        <taxon>Bacteria</taxon>
        <taxon>Bacillati</taxon>
        <taxon>Actinomycetota</taxon>
        <taxon>Actinomycetes</taxon>
        <taxon>Pseudonocardiales</taxon>
        <taxon>Pseudonocardiaceae</taxon>
        <taxon>Actinokineospora</taxon>
    </lineage>
</organism>
<dbReference type="Gene3D" id="1.25.10.90">
    <property type="match status" value="1"/>
</dbReference>
<dbReference type="CDD" id="cd06561">
    <property type="entry name" value="AlkD_like"/>
    <property type="match status" value="1"/>
</dbReference>
<evidence type="ECO:0000313" key="2">
    <source>
        <dbReference type="Proteomes" id="UP001596157"/>
    </source>
</evidence>
<dbReference type="SUPFAM" id="SSF48371">
    <property type="entry name" value="ARM repeat"/>
    <property type="match status" value="1"/>
</dbReference>
<dbReference type="PANTHER" id="PTHR34070">
    <property type="entry name" value="ARMADILLO-TYPE FOLD"/>
    <property type="match status" value="1"/>
</dbReference>
<dbReference type="Pfam" id="PF08713">
    <property type="entry name" value="DNA_alkylation"/>
    <property type="match status" value="1"/>
</dbReference>
<reference evidence="2" key="1">
    <citation type="journal article" date="2019" name="Int. J. Syst. Evol. Microbiol.">
        <title>The Global Catalogue of Microorganisms (GCM) 10K type strain sequencing project: providing services to taxonomists for standard genome sequencing and annotation.</title>
        <authorList>
            <consortium name="The Broad Institute Genomics Platform"/>
            <consortium name="The Broad Institute Genome Sequencing Center for Infectious Disease"/>
            <person name="Wu L."/>
            <person name="Ma J."/>
        </authorList>
    </citation>
    <scope>NUCLEOTIDE SEQUENCE [LARGE SCALE GENOMIC DNA]</scope>
    <source>
        <strain evidence="2">CCUG 59778</strain>
    </source>
</reference>
<evidence type="ECO:0000313" key="1">
    <source>
        <dbReference type="EMBL" id="MFC5287131.1"/>
    </source>
</evidence>
<gene>
    <name evidence="1" type="ORF">ACFPM7_08725</name>
</gene>
<dbReference type="Proteomes" id="UP001596157">
    <property type="component" value="Unassembled WGS sequence"/>
</dbReference>
<proteinExistence type="predicted"/>
<dbReference type="RefSeq" id="WP_378246327.1">
    <property type="nucleotide sequence ID" value="NZ_JBHSKF010000003.1"/>
</dbReference>
<sequence>MTAAAFTARLRALATPVDQGRQQDHFRTDAEFWGVRMGSVFALAKEFIGLPIAEIDELLRSPVHEVRVGALSVMGKRASAKKTTEADLAALYALYMARIDLINTWDLVDLCAHHVVGRHLADRPRTPLYDLAASPDWWKRRIAIFATLHFIREGDLTDTWALADLLAHDPHDLVQKTVGGLAREAGKHDPTRLHTFLDTHAATAPKVMLTQAMEHLDQPTKAAYRARR</sequence>
<name>A0ABW0ELV2_9PSEU</name>
<accession>A0ABW0ELV2</accession>
<keyword evidence="2" id="KW-1185">Reference proteome</keyword>
<dbReference type="InterPro" id="IPR016024">
    <property type="entry name" value="ARM-type_fold"/>
</dbReference>
<dbReference type="PANTHER" id="PTHR34070:SF1">
    <property type="entry name" value="DNA ALKYLATION REPAIR PROTEIN"/>
    <property type="match status" value="1"/>
</dbReference>
<dbReference type="InterPro" id="IPR014825">
    <property type="entry name" value="DNA_alkylation"/>
</dbReference>
<protein>
    <submittedName>
        <fullName evidence="1">DNA alkylation repair protein</fullName>
    </submittedName>
</protein>